<dbReference type="EMBL" id="LBQZ01000019">
    <property type="protein sequence ID" value="KKP88397.1"/>
    <property type="molecule type" value="Genomic_DNA"/>
</dbReference>
<accession>A0A0G0G9K2</accession>
<feature type="transmembrane region" description="Helical" evidence="1">
    <location>
        <begin position="35"/>
        <end position="55"/>
    </location>
</feature>
<keyword evidence="1" id="KW-0812">Transmembrane</keyword>
<organism evidence="2 3">
    <name type="scientific">Candidatus Nomurabacteria bacterium GW2011_GWC2_35_8</name>
    <dbReference type="NCBI Taxonomy" id="1618752"/>
    <lineage>
        <taxon>Bacteria</taxon>
        <taxon>Candidatus Nomuraibacteriota</taxon>
    </lineage>
</organism>
<dbReference type="Proteomes" id="UP000034798">
    <property type="component" value="Unassembled WGS sequence"/>
</dbReference>
<evidence type="ECO:0000313" key="3">
    <source>
        <dbReference type="Proteomes" id="UP000034798"/>
    </source>
</evidence>
<keyword evidence="1" id="KW-0472">Membrane</keyword>
<proteinExistence type="predicted"/>
<gene>
    <name evidence="2" type="ORF">UR91_C0019G0002</name>
</gene>
<protein>
    <submittedName>
        <fullName evidence="2">Uncharacterized protein</fullName>
    </submittedName>
</protein>
<name>A0A0G0G9K2_9BACT</name>
<evidence type="ECO:0000313" key="2">
    <source>
        <dbReference type="EMBL" id="KKP88397.1"/>
    </source>
</evidence>
<dbReference type="AlphaFoldDB" id="A0A0G0G9K2"/>
<comment type="caution">
    <text evidence="2">The sequence shown here is derived from an EMBL/GenBank/DDBJ whole genome shotgun (WGS) entry which is preliminary data.</text>
</comment>
<keyword evidence="1" id="KW-1133">Transmembrane helix</keyword>
<reference evidence="2 3" key="1">
    <citation type="journal article" date="2015" name="Nature">
        <title>rRNA introns, odd ribosomes, and small enigmatic genomes across a large radiation of phyla.</title>
        <authorList>
            <person name="Brown C.T."/>
            <person name="Hug L.A."/>
            <person name="Thomas B.C."/>
            <person name="Sharon I."/>
            <person name="Castelle C.J."/>
            <person name="Singh A."/>
            <person name="Wilkins M.J."/>
            <person name="Williams K.H."/>
            <person name="Banfield J.F."/>
        </authorList>
    </citation>
    <scope>NUCLEOTIDE SEQUENCE [LARGE SCALE GENOMIC DNA]</scope>
</reference>
<evidence type="ECO:0000256" key="1">
    <source>
        <dbReference type="SAM" id="Phobius"/>
    </source>
</evidence>
<sequence>MSPEEKRLLERSVSLGEENNKMLHSMRRSARWASFFRAIYWILIIGSAVGAYYFIQPYVDQMVNVYSGAQSNLNDVNKIIQSFKK</sequence>